<dbReference type="EMBL" id="MFDD01000002">
    <property type="protein sequence ID" value="OGE41343.1"/>
    <property type="molecule type" value="Genomic_DNA"/>
</dbReference>
<evidence type="ECO:0000313" key="3">
    <source>
        <dbReference type="Proteomes" id="UP000177328"/>
    </source>
</evidence>
<name>A0A1F5KK96_9BACT</name>
<protein>
    <recommendedName>
        <fullName evidence="1">Glycosyl transferase family 1 domain-containing protein</fullName>
    </recommendedName>
</protein>
<dbReference type="AlphaFoldDB" id="A0A1F5KK96"/>
<feature type="domain" description="Glycosyl transferase family 1" evidence="1">
    <location>
        <begin position="162"/>
        <end position="337"/>
    </location>
</feature>
<dbReference type="GO" id="GO:0016020">
    <property type="term" value="C:membrane"/>
    <property type="evidence" value="ECO:0007669"/>
    <property type="project" value="TreeGrafter"/>
</dbReference>
<dbReference type="GO" id="GO:0004377">
    <property type="term" value="F:GDP-Man:Man(3)GlcNAc(2)-PP-Dol alpha-1,2-mannosyltransferase activity"/>
    <property type="evidence" value="ECO:0007669"/>
    <property type="project" value="InterPro"/>
</dbReference>
<dbReference type="SUPFAM" id="SSF53756">
    <property type="entry name" value="UDP-Glycosyltransferase/glycogen phosphorylase"/>
    <property type="match status" value="1"/>
</dbReference>
<proteinExistence type="predicted"/>
<reference evidence="2 3" key="1">
    <citation type="journal article" date="2016" name="Nat. Commun.">
        <title>Thousands of microbial genomes shed light on interconnected biogeochemical processes in an aquifer system.</title>
        <authorList>
            <person name="Anantharaman K."/>
            <person name="Brown C.T."/>
            <person name="Hug L.A."/>
            <person name="Sharon I."/>
            <person name="Castelle C.J."/>
            <person name="Probst A.J."/>
            <person name="Thomas B.C."/>
            <person name="Singh A."/>
            <person name="Wilkins M.J."/>
            <person name="Karaoz U."/>
            <person name="Brodie E.L."/>
            <person name="Williams K.H."/>
            <person name="Hubbard S.S."/>
            <person name="Banfield J.F."/>
        </authorList>
    </citation>
    <scope>NUCLEOTIDE SEQUENCE [LARGE SCALE GENOMIC DNA]</scope>
</reference>
<dbReference type="PANTHER" id="PTHR45919">
    <property type="entry name" value="GDP-MAN:MAN(3)GLCNAC(2)-PP-DOL ALPHA-1,2-MANNOSYLTRANSFERASE"/>
    <property type="match status" value="1"/>
</dbReference>
<organism evidence="2 3">
    <name type="scientific">Candidatus Daviesbacteria bacterium RIFCSPHIGHO2_02_FULL_43_12</name>
    <dbReference type="NCBI Taxonomy" id="1797776"/>
    <lineage>
        <taxon>Bacteria</taxon>
        <taxon>Candidatus Daviesiibacteriota</taxon>
    </lineage>
</organism>
<dbReference type="Proteomes" id="UP000177328">
    <property type="component" value="Unassembled WGS sequence"/>
</dbReference>
<comment type="caution">
    <text evidence="2">The sequence shown here is derived from an EMBL/GenBank/DDBJ whole genome shotgun (WGS) entry which is preliminary data.</text>
</comment>
<dbReference type="GO" id="GO:0006487">
    <property type="term" value="P:protein N-linked glycosylation"/>
    <property type="evidence" value="ECO:0007669"/>
    <property type="project" value="TreeGrafter"/>
</dbReference>
<dbReference type="InterPro" id="IPR038013">
    <property type="entry name" value="ALG11"/>
</dbReference>
<evidence type="ECO:0000259" key="1">
    <source>
        <dbReference type="Pfam" id="PF00534"/>
    </source>
</evidence>
<dbReference type="Pfam" id="PF00534">
    <property type="entry name" value="Glycos_transf_1"/>
    <property type="match status" value="1"/>
</dbReference>
<gene>
    <name evidence="2" type="ORF">A3D25_02350</name>
</gene>
<dbReference type="PANTHER" id="PTHR45919:SF1">
    <property type="entry name" value="GDP-MAN:MAN(3)GLCNAC(2)-PP-DOL ALPHA-1,2-MANNOSYLTRANSFERASE"/>
    <property type="match status" value="1"/>
</dbReference>
<dbReference type="InterPro" id="IPR001296">
    <property type="entry name" value="Glyco_trans_1"/>
</dbReference>
<sequence length="358" mass="40042">MNIAIYSPYLDTAGGGEKYMLTIAECLSGENAVDVLLDTHLKTLPLEHIIKKIESLHGLDLSKVNFINAPLGAGSSSLARFFFLRKYDYLFFLTDGSVFWNSAKNGIIHFQRPFDPSGHAGWLDAKLKTWRGAIFNSKFTGEYIQKRWKLSGQVIYPPVTKEHTQILKKKKQIVSVGRFFGFTKSKKHEVMISAFKKLIDTQKISGWSLHLAGGAGVGDMSYVESLKKDSLGYPIFFYPNISLEKRSILYGESSIYWHAAGYGESNPADFEHFGITTVESMMSGCVPVVVNKGGQKEIVEDGVSGLLWDTEDELVEKTLSLIQDEKMLKKLASGAIKHSQLFSKEAFVRSIKKLVFLT</sequence>
<evidence type="ECO:0000313" key="2">
    <source>
        <dbReference type="EMBL" id="OGE41343.1"/>
    </source>
</evidence>
<dbReference type="Gene3D" id="3.40.50.2000">
    <property type="entry name" value="Glycogen Phosphorylase B"/>
    <property type="match status" value="1"/>
</dbReference>
<accession>A0A1F5KK96</accession>
<dbReference type="CDD" id="cd03801">
    <property type="entry name" value="GT4_PimA-like"/>
    <property type="match status" value="1"/>
</dbReference>